<dbReference type="PROSITE" id="PS51462">
    <property type="entry name" value="NUDIX"/>
    <property type="match status" value="1"/>
</dbReference>
<dbReference type="Pfam" id="PF00293">
    <property type="entry name" value="NUDIX"/>
    <property type="match status" value="1"/>
</dbReference>
<name>A0A0N0VLG5_9HYPH</name>
<dbReference type="Proteomes" id="UP000038011">
    <property type="component" value="Unassembled WGS sequence"/>
</dbReference>
<dbReference type="AlphaFoldDB" id="A0A0N0VLG5"/>
<evidence type="ECO:0000256" key="2">
    <source>
        <dbReference type="ARBA" id="ARBA00022723"/>
    </source>
</evidence>
<dbReference type="GO" id="GO:0005737">
    <property type="term" value="C:cytoplasm"/>
    <property type="evidence" value="ECO:0007669"/>
    <property type="project" value="TreeGrafter"/>
</dbReference>
<dbReference type="GO" id="GO:0016462">
    <property type="term" value="F:pyrophosphatase activity"/>
    <property type="evidence" value="ECO:0007669"/>
    <property type="project" value="InterPro"/>
</dbReference>
<evidence type="ECO:0000256" key="4">
    <source>
        <dbReference type="ARBA" id="ARBA00022842"/>
    </source>
</evidence>
<dbReference type="InterPro" id="IPR000086">
    <property type="entry name" value="NUDIX_hydrolase_dom"/>
</dbReference>
<keyword evidence="3 6" id="KW-0378">Hydrolase</keyword>
<keyword evidence="2" id="KW-0479">Metal-binding</keyword>
<dbReference type="PANTHER" id="PTHR12629">
    <property type="entry name" value="DIPHOSPHOINOSITOL POLYPHOSPHATE PHOSPHOHYDROLASE"/>
    <property type="match status" value="1"/>
</dbReference>
<dbReference type="PATRIC" id="fig|1514904.3.peg.1475"/>
<dbReference type="Gene3D" id="3.90.79.10">
    <property type="entry name" value="Nucleoside Triphosphate Pyrophosphohydrolase"/>
    <property type="match status" value="1"/>
</dbReference>
<dbReference type="SUPFAM" id="SSF55811">
    <property type="entry name" value="Nudix"/>
    <property type="match status" value="1"/>
</dbReference>
<evidence type="ECO:0000259" key="5">
    <source>
        <dbReference type="PROSITE" id="PS51462"/>
    </source>
</evidence>
<reference evidence="6 7" key="1">
    <citation type="submission" date="2015-01" db="EMBL/GenBank/DDBJ databases">
        <title>Ahrensia donghaiensis sp. nov., a novel dimethylsulphoniopropionate-cleavage bacterium isolated from seawater and emended descriptions of the genus Ahrensia and Ahrensia kielensis.</title>
        <authorList>
            <person name="Liu J."/>
        </authorList>
    </citation>
    <scope>NUCLEOTIDE SEQUENCE [LARGE SCALE GENOMIC DNA]</scope>
    <source>
        <strain evidence="6 7">LZD062</strain>
    </source>
</reference>
<dbReference type="InterPro" id="IPR047198">
    <property type="entry name" value="DDP-like_NUDIX"/>
</dbReference>
<dbReference type="OrthoDB" id="7066910at2"/>
<dbReference type="GO" id="GO:0046872">
    <property type="term" value="F:metal ion binding"/>
    <property type="evidence" value="ECO:0007669"/>
    <property type="project" value="UniProtKB-KW"/>
</dbReference>
<dbReference type="InterPro" id="IPR015797">
    <property type="entry name" value="NUDIX_hydrolase-like_dom_sf"/>
</dbReference>
<organism evidence="6 7">
    <name type="scientific">Ahrensia marina</name>
    <dbReference type="NCBI Taxonomy" id="1514904"/>
    <lineage>
        <taxon>Bacteria</taxon>
        <taxon>Pseudomonadati</taxon>
        <taxon>Pseudomonadota</taxon>
        <taxon>Alphaproteobacteria</taxon>
        <taxon>Hyphomicrobiales</taxon>
        <taxon>Ahrensiaceae</taxon>
        <taxon>Ahrensia</taxon>
    </lineage>
</organism>
<keyword evidence="4" id="KW-0460">Magnesium</keyword>
<gene>
    <name evidence="6" type="ORF">SU32_13100</name>
</gene>
<feature type="domain" description="Nudix hydrolase" evidence="5">
    <location>
        <begin position="5"/>
        <end position="138"/>
    </location>
</feature>
<evidence type="ECO:0000256" key="1">
    <source>
        <dbReference type="ARBA" id="ARBA00001946"/>
    </source>
</evidence>
<sequence>MSDKKKDHRVGIIPFSMRGDLIAVLFVTSQTRGRWILPKGRSKKGESDSEASIREAFEEAGIKGKILTDFPMTVMIEKSTVDGTTDRVPVTYYPMFVRKQVDEFPEMDSRERHWALLDDAPRVAYHDDYLEVIKQFKRLSPRIKQAVEANK</sequence>
<dbReference type="STRING" id="1514904.SU32_13100"/>
<evidence type="ECO:0000256" key="3">
    <source>
        <dbReference type="ARBA" id="ARBA00022801"/>
    </source>
</evidence>
<keyword evidence="7" id="KW-1185">Reference proteome</keyword>
<dbReference type="RefSeq" id="WP_053999826.1">
    <property type="nucleotide sequence ID" value="NZ_JXMU01000019.1"/>
</dbReference>
<evidence type="ECO:0000313" key="7">
    <source>
        <dbReference type="Proteomes" id="UP000038011"/>
    </source>
</evidence>
<accession>A0A0N0VLG5</accession>
<dbReference type="EMBL" id="JXMU01000019">
    <property type="protein sequence ID" value="KPB00574.1"/>
    <property type="molecule type" value="Genomic_DNA"/>
</dbReference>
<evidence type="ECO:0000313" key="6">
    <source>
        <dbReference type="EMBL" id="KPB00574.1"/>
    </source>
</evidence>
<protein>
    <submittedName>
        <fullName evidence="6">NUDIX hydrolase</fullName>
    </submittedName>
</protein>
<dbReference type="PANTHER" id="PTHR12629:SF0">
    <property type="entry name" value="DIPHOSPHOINOSITOL-POLYPHOSPHATE DIPHOSPHATASE"/>
    <property type="match status" value="1"/>
</dbReference>
<comment type="caution">
    <text evidence="6">The sequence shown here is derived from an EMBL/GenBank/DDBJ whole genome shotgun (WGS) entry which is preliminary data.</text>
</comment>
<comment type="cofactor">
    <cofactor evidence="1">
        <name>Mg(2+)</name>
        <dbReference type="ChEBI" id="CHEBI:18420"/>
    </cofactor>
</comment>
<proteinExistence type="predicted"/>
<dbReference type="CDD" id="cd04666">
    <property type="entry name" value="NUDIX_DIPP2_like_Nudt4"/>
    <property type="match status" value="1"/>
</dbReference>